<name>A0A9P6G9J0_9PLEO</name>
<gene>
    <name evidence="3" type="ORF">PMIN01_10644</name>
</gene>
<evidence type="ECO:0000256" key="1">
    <source>
        <dbReference type="ARBA" id="ARBA00004685"/>
    </source>
</evidence>
<evidence type="ECO:0000313" key="3">
    <source>
        <dbReference type="EMBL" id="KAF9731627.1"/>
    </source>
</evidence>
<keyword evidence="4" id="KW-1185">Reference proteome</keyword>
<reference evidence="3" key="1">
    <citation type="journal article" date="2020" name="Mol. Plant Microbe Interact.">
        <title>Genome Sequence of the Biocontrol Agent Coniothyrium minitans strain Conio (IMI 134523).</title>
        <authorList>
            <person name="Patel D."/>
            <person name="Shittu T.A."/>
            <person name="Baroncelli R."/>
            <person name="Muthumeenakshi S."/>
            <person name="Osborne T.H."/>
            <person name="Janganan T.K."/>
            <person name="Sreenivasaprasad S."/>
        </authorList>
    </citation>
    <scope>NUCLEOTIDE SEQUENCE</scope>
    <source>
        <strain evidence="3">Conio</strain>
    </source>
</reference>
<dbReference type="Pfam" id="PF11807">
    <property type="entry name" value="UstYa"/>
    <property type="match status" value="1"/>
</dbReference>
<dbReference type="InterPro" id="IPR021765">
    <property type="entry name" value="UstYa-like"/>
</dbReference>
<evidence type="ECO:0000256" key="2">
    <source>
        <dbReference type="ARBA" id="ARBA00035112"/>
    </source>
</evidence>
<organism evidence="3 4">
    <name type="scientific">Paraphaeosphaeria minitans</name>
    <dbReference type="NCBI Taxonomy" id="565426"/>
    <lineage>
        <taxon>Eukaryota</taxon>
        <taxon>Fungi</taxon>
        <taxon>Dikarya</taxon>
        <taxon>Ascomycota</taxon>
        <taxon>Pezizomycotina</taxon>
        <taxon>Dothideomycetes</taxon>
        <taxon>Pleosporomycetidae</taxon>
        <taxon>Pleosporales</taxon>
        <taxon>Massarineae</taxon>
        <taxon>Didymosphaeriaceae</taxon>
        <taxon>Paraphaeosphaeria</taxon>
    </lineage>
</organism>
<comment type="pathway">
    <text evidence="1">Mycotoxin biosynthesis.</text>
</comment>
<proteinExistence type="inferred from homology"/>
<dbReference type="EMBL" id="WJXW01000012">
    <property type="protein sequence ID" value="KAF9731627.1"/>
    <property type="molecule type" value="Genomic_DNA"/>
</dbReference>
<comment type="similarity">
    <text evidence="2">Belongs to the ustYa family.</text>
</comment>
<comment type="caution">
    <text evidence="3">The sequence shown here is derived from an EMBL/GenBank/DDBJ whole genome shotgun (WGS) entry which is preliminary data.</text>
</comment>
<dbReference type="AlphaFoldDB" id="A0A9P6G9J0"/>
<protein>
    <submittedName>
        <fullName evidence="3">Uncharacterized protein</fullName>
    </submittedName>
</protein>
<dbReference type="Proteomes" id="UP000756921">
    <property type="component" value="Unassembled WGS sequence"/>
</dbReference>
<dbReference type="OrthoDB" id="3687641at2759"/>
<sequence>MTDGGATEVPADSIHKLNRTRNRLLHANGNPSRGYLGLLEVSHQLHCLNQYTWKPYYAAHADLFANLSDTIDLDLADTIDLDLADARDVGDRMHVDHCLETLRLTLMCNADVTPTVRWRERYLRGTSSYYSSEKSAVPNPPGRSCRYEMMDGRTSNGTESHDKDLWGWKAGWWVQDYERSDTVTGPFVILTASQVPRERER</sequence>
<evidence type="ECO:0000313" key="4">
    <source>
        <dbReference type="Proteomes" id="UP000756921"/>
    </source>
</evidence>
<dbReference type="PANTHER" id="PTHR33365">
    <property type="entry name" value="YALI0B05434P"/>
    <property type="match status" value="1"/>
</dbReference>
<dbReference type="GO" id="GO:0043386">
    <property type="term" value="P:mycotoxin biosynthetic process"/>
    <property type="evidence" value="ECO:0007669"/>
    <property type="project" value="InterPro"/>
</dbReference>
<accession>A0A9P6G9J0</accession>
<dbReference type="PANTHER" id="PTHR33365:SF4">
    <property type="entry name" value="CYCLOCHLOROTINE BIOSYNTHESIS PROTEIN O"/>
    <property type="match status" value="1"/>
</dbReference>